<accession>A0A3B1C446</accession>
<sequence length="163" mass="18808">MKKLIIILLIFLAGCDLFTNREPEKPDSARSNYLPATTPDILFSNLKNSLQEKVLENYMSSFVDPSFISIPFIFIPTSEAVVKFPELVDWNLSNERQYFNNLINNIKQNTPIILDLQNEIKNTYADSAIFQYDYILTLSPINKNIPTVYRGNVKFSVFLDSRN</sequence>
<dbReference type="PROSITE" id="PS51257">
    <property type="entry name" value="PROKAR_LIPOPROTEIN"/>
    <property type="match status" value="1"/>
</dbReference>
<evidence type="ECO:0000313" key="1">
    <source>
        <dbReference type="EMBL" id="VAX19363.1"/>
    </source>
</evidence>
<organism evidence="1">
    <name type="scientific">hydrothermal vent metagenome</name>
    <dbReference type="NCBI Taxonomy" id="652676"/>
    <lineage>
        <taxon>unclassified sequences</taxon>
        <taxon>metagenomes</taxon>
        <taxon>ecological metagenomes</taxon>
    </lineage>
</organism>
<proteinExistence type="predicted"/>
<protein>
    <submittedName>
        <fullName evidence="1">Uncharacterized protein</fullName>
    </submittedName>
</protein>
<dbReference type="AlphaFoldDB" id="A0A3B1C446"/>
<dbReference type="EMBL" id="UOGD01000135">
    <property type="protein sequence ID" value="VAX19363.1"/>
    <property type="molecule type" value="Genomic_DNA"/>
</dbReference>
<feature type="non-terminal residue" evidence="1">
    <location>
        <position position="163"/>
    </location>
</feature>
<name>A0A3B1C446_9ZZZZ</name>
<gene>
    <name evidence="1" type="ORF">MNBD_IGNAVI01-365</name>
</gene>
<reference evidence="1" key="1">
    <citation type="submission" date="2018-06" db="EMBL/GenBank/DDBJ databases">
        <authorList>
            <person name="Zhirakovskaya E."/>
        </authorList>
    </citation>
    <scope>NUCLEOTIDE SEQUENCE</scope>
</reference>